<evidence type="ECO:0000313" key="2">
    <source>
        <dbReference type="EMBL" id="KRY80820.1"/>
    </source>
</evidence>
<proteinExistence type="predicted"/>
<dbReference type="EMBL" id="JYDT01000319">
    <property type="protein sequence ID" value="KRY80820.1"/>
    <property type="molecule type" value="Genomic_DNA"/>
</dbReference>
<reference evidence="2 3" key="1">
    <citation type="submission" date="2015-01" db="EMBL/GenBank/DDBJ databases">
        <title>Evolution of Trichinella species and genotypes.</title>
        <authorList>
            <person name="Korhonen P.K."/>
            <person name="Edoardo P."/>
            <person name="Giuseppe L.R."/>
            <person name="Gasser R.B."/>
        </authorList>
    </citation>
    <scope>NUCLEOTIDE SEQUENCE [LARGE SCALE GENOMIC DNA]</scope>
    <source>
        <strain evidence="2">ISS470</strain>
    </source>
</reference>
<sequence>MKQEVRWKYHTTSGNSEDKTCLNLCDDVLITFHKITNFIIHLISSVMEDYDAICERKVEICLQKRMMIYFELQAMHSSHMQSEALKGYLGFCIRHVKSEYSSCRIVVKVYKHISIQSNGIEDREFNSNRGIHHLFFTVKNFYKDNVQNEKDRISVILVVALQATCIAFAYAYCICSIFSLWNGESSVPVLVTDAVILPSMTIYGKVLCHQPATLTFNEGFSNGSRRSFINTDALVTCLSHLQVVSKAWPGASPRADDFQKFENFRNF</sequence>
<gene>
    <name evidence="2" type="ORF">T4D_8064</name>
</gene>
<dbReference type="AlphaFoldDB" id="A0A0V1F437"/>
<name>A0A0V1F437_TRIPS</name>
<keyword evidence="3" id="KW-1185">Reference proteome</keyword>
<accession>A0A0V1F437</accession>
<protein>
    <submittedName>
        <fullName evidence="2">Uncharacterized protein</fullName>
    </submittedName>
</protein>
<feature type="transmembrane region" description="Helical" evidence="1">
    <location>
        <begin position="153"/>
        <end position="181"/>
    </location>
</feature>
<evidence type="ECO:0000256" key="1">
    <source>
        <dbReference type="SAM" id="Phobius"/>
    </source>
</evidence>
<comment type="caution">
    <text evidence="2">The sequence shown here is derived from an EMBL/GenBank/DDBJ whole genome shotgun (WGS) entry which is preliminary data.</text>
</comment>
<keyword evidence="1" id="KW-0472">Membrane</keyword>
<organism evidence="2 3">
    <name type="scientific">Trichinella pseudospiralis</name>
    <name type="common">Parasitic roundworm</name>
    <dbReference type="NCBI Taxonomy" id="6337"/>
    <lineage>
        <taxon>Eukaryota</taxon>
        <taxon>Metazoa</taxon>
        <taxon>Ecdysozoa</taxon>
        <taxon>Nematoda</taxon>
        <taxon>Enoplea</taxon>
        <taxon>Dorylaimia</taxon>
        <taxon>Trichinellida</taxon>
        <taxon>Trichinellidae</taxon>
        <taxon>Trichinella</taxon>
    </lineage>
</organism>
<keyword evidence="1" id="KW-1133">Transmembrane helix</keyword>
<evidence type="ECO:0000313" key="3">
    <source>
        <dbReference type="Proteomes" id="UP000054995"/>
    </source>
</evidence>
<keyword evidence="1" id="KW-0812">Transmembrane</keyword>
<dbReference type="Proteomes" id="UP000054995">
    <property type="component" value="Unassembled WGS sequence"/>
</dbReference>